<gene>
    <name evidence="2" type="ORF">MKW98_020917</name>
</gene>
<sequence>MEEAVQTCVLSTRWRYIWTSLSVLKFGGQFYNPGSDDDGDDDDDRQVNRCIRFIDKVLSLHDNSDIQTFDLGCVSYYLNGNIEFYKCIDRWIATAASHNLQEFYIEAFHYGDFEIPLCLCTCKSLKKLVLDVSSSENYKGDIIIPNTMSLPQLKSLCLSLDQSSFIDEKLINGFFSSFPSLESLIMHMGHLGFGDINLLMSFPKLRHFRFHSWNHEKNTEVELNAPSLLSFSFEGYLSTNITLTNLSSLVTVDIKIHVKEEEEVPGTFDIRGEKKEIYAQRMMGLLRGIRNVKILMLNRSFLKFNYDKPPVYPFCDEVKINPEDIGDYWDAGLSLPCMICHLKSVEIKGLRGYVNELKFLEILLKHARVLEKVVLTSTTRQDSQREKRMTEFREFLQMFPKASKSVILLFNFFSKVTLPKFFLNLKVDR</sequence>
<dbReference type="SUPFAM" id="SSF52047">
    <property type="entry name" value="RNI-like"/>
    <property type="match status" value="1"/>
</dbReference>
<dbReference type="PANTHER" id="PTHR31900">
    <property type="entry name" value="F-BOX/RNI SUPERFAMILY PROTEIN-RELATED"/>
    <property type="match status" value="1"/>
</dbReference>
<evidence type="ECO:0000313" key="2">
    <source>
        <dbReference type="EMBL" id="KAI3955284.1"/>
    </source>
</evidence>
<dbReference type="Pfam" id="PF24758">
    <property type="entry name" value="LRR_At5g56370"/>
    <property type="match status" value="1"/>
</dbReference>
<dbReference type="Proteomes" id="UP001202328">
    <property type="component" value="Unassembled WGS sequence"/>
</dbReference>
<protein>
    <recommendedName>
        <fullName evidence="1">FBD domain-containing protein</fullName>
    </recommendedName>
</protein>
<organism evidence="2 3">
    <name type="scientific">Papaver atlanticum</name>
    <dbReference type="NCBI Taxonomy" id="357466"/>
    <lineage>
        <taxon>Eukaryota</taxon>
        <taxon>Viridiplantae</taxon>
        <taxon>Streptophyta</taxon>
        <taxon>Embryophyta</taxon>
        <taxon>Tracheophyta</taxon>
        <taxon>Spermatophyta</taxon>
        <taxon>Magnoliopsida</taxon>
        <taxon>Ranunculales</taxon>
        <taxon>Papaveraceae</taxon>
        <taxon>Papaveroideae</taxon>
        <taxon>Papaver</taxon>
    </lineage>
</organism>
<dbReference type="InterPro" id="IPR032675">
    <property type="entry name" value="LRR_dom_sf"/>
</dbReference>
<dbReference type="AlphaFoldDB" id="A0AAD4TFW5"/>
<reference evidence="2" key="1">
    <citation type="submission" date="2022-04" db="EMBL/GenBank/DDBJ databases">
        <title>A functionally conserved STORR gene fusion in Papaver species that diverged 16.8 million years ago.</title>
        <authorList>
            <person name="Catania T."/>
        </authorList>
    </citation>
    <scope>NUCLEOTIDE SEQUENCE</scope>
    <source>
        <strain evidence="2">S-188037</strain>
    </source>
</reference>
<comment type="caution">
    <text evidence="2">The sequence shown here is derived from an EMBL/GenBank/DDBJ whole genome shotgun (WGS) entry which is preliminary data.</text>
</comment>
<evidence type="ECO:0000259" key="1">
    <source>
        <dbReference type="SMART" id="SM00579"/>
    </source>
</evidence>
<feature type="domain" description="FBD" evidence="1">
    <location>
        <begin position="336"/>
        <end position="411"/>
    </location>
</feature>
<accession>A0AAD4TFW5</accession>
<dbReference type="InterPro" id="IPR050232">
    <property type="entry name" value="FBL13/AtMIF1-like"/>
</dbReference>
<evidence type="ECO:0000313" key="3">
    <source>
        <dbReference type="Proteomes" id="UP001202328"/>
    </source>
</evidence>
<dbReference type="InterPro" id="IPR006566">
    <property type="entry name" value="FBD"/>
</dbReference>
<dbReference type="EMBL" id="JAJJMB010001778">
    <property type="protein sequence ID" value="KAI3955284.1"/>
    <property type="molecule type" value="Genomic_DNA"/>
</dbReference>
<keyword evidence="3" id="KW-1185">Reference proteome</keyword>
<dbReference type="Pfam" id="PF08387">
    <property type="entry name" value="FBD"/>
    <property type="match status" value="1"/>
</dbReference>
<proteinExistence type="predicted"/>
<dbReference type="SMART" id="SM00579">
    <property type="entry name" value="FBD"/>
    <property type="match status" value="1"/>
</dbReference>
<dbReference type="InterPro" id="IPR055411">
    <property type="entry name" value="LRR_FXL15/At3g58940/PEG3-like"/>
</dbReference>
<dbReference type="PANTHER" id="PTHR31900:SF30">
    <property type="entry name" value="SUPERFAMILY PROTEIN, PUTATIVE-RELATED"/>
    <property type="match status" value="1"/>
</dbReference>
<name>A0AAD4TFW5_9MAGN</name>
<dbReference type="Gene3D" id="3.80.10.10">
    <property type="entry name" value="Ribonuclease Inhibitor"/>
    <property type="match status" value="1"/>
</dbReference>